<gene>
    <name evidence="3" type="ORF">MEUPH1_LOCUS29041</name>
</gene>
<sequence length="155" mass="18212">MAKNIFREYQDFLDDELQDNVYHRKVQTMINENGRRLIIDIDDVRKYNFNSAKQLISNYTDEEVELKRAIKECVRSINTDYENKYGEFFVGLYGSFGRQHVTPRTLRSKFLGSLVCLEGVVTRCSEVKTVLLKSVHYCPATKIFLNTYRLHVTII</sequence>
<dbReference type="Pfam" id="PF17207">
    <property type="entry name" value="MCM_OB"/>
    <property type="match status" value="1"/>
</dbReference>
<evidence type="ECO:0000259" key="2">
    <source>
        <dbReference type="Pfam" id="PF17207"/>
    </source>
</evidence>
<dbReference type="EMBL" id="CARXXK010001349">
    <property type="protein sequence ID" value="CAI6375559.1"/>
    <property type="molecule type" value="Genomic_DNA"/>
</dbReference>
<dbReference type="GO" id="GO:0006271">
    <property type="term" value="P:DNA strand elongation involved in DNA replication"/>
    <property type="evidence" value="ECO:0007669"/>
    <property type="project" value="TreeGrafter"/>
</dbReference>
<name>A0AAV0Y3Q9_9HEMI</name>
<evidence type="ECO:0000313" key="4">
    <source>
        <dbReference type="Proteomes" id="UP001160148"/>
    </source>
</evidence>
<dbReference type="PANTHER" id="PTHR11630:SF46">
    <property type="entry name" value="DNA REPLICATION LICENSING FACTOR MCM3-RELATED"/>
    <property type="match status" value="1"/>
</dbReference>
<dbReference type="Gene3D" id="2.20.28.10">
    <property type="match status" value="1"/>
</dbReference>
<dbReference type="GO" id="GO:0005524">
    <property type="term" value="F:ATP binding"/>
    <property type="evidence" value="ECO:0007669"/>
    <property type="project" value="InterPro"/>
</dbReference>
<dbReference type="Proteomes" id="UP001160148">
    <property type="component" value="Unassembled WGS sequence"/>
</dbReference>
<dbReference type="GO" id="GO:0000727">
    <property type="term" value="P:double-strand break repair via break-induced replication"/>
    <property type="evidence" value="ECO:0007669"/>
    <property type="project" value="TreeGrafter"/>
</dbReference>
<dbReference type="GO" id="GO:0042555">
    <property type="term" value="C:MCM complex"/>
    <property type="evidence" value="ECO:0007669"/>
    <property type="project" value="TreeGrafter"/>
</dbReference>
<feature type="domain" description="MCM N-terminal" evidence="1">
    <location>
        <begin position="7"/>
        <end position="94"/>
    </location>
</feature>
<dbReference type="GO" id="GO:0017116">
    <property type="term" value="F:single-stranded DNA helicase activity"/>
    <property type="evidence" value="ECO:0007669"/>
    <property type="project" value="TreeGrafter"/>
</dbReference>
<proteinExistence type="predicted"/>
<dbReference type="InterPro" id="IPR033762">
    <property type="entry name" value="MCM_OB"/>
</dbReference>
<dbReference type="AlphaFoldDB" id="A0AAV0Y3Q9"/>
<dbReference type="SUPFAM" id="SSF50249">
    <property type="entry name" value="Nucleic acid-binding proteins"/>
    <property type="match status" value="1"/>
</dbReference>
<dbReference type="Pfam" id="PF14551">
    <property type="entry name" value="MCM_N"/>
    <property type="match status" value="1"/>
</dbReference>
<dbReference type="GO" id="GO:1902975">
    <property type="term" value="P:mitotic DNA replication initiation"/>
    <property type="evidence" value="ECO:0007669"/>
    <property type="project" value="TreeGrafter"/>
</dbReference>
<feature type="domain" description="MCM OB" evidence="2">
    <location>
        <begin position="104"/>
        <end position="143"/>
    </location>
</feature>
<dbReference type="InterPro" id="IPR012340">
    <property type="entry name" value="NA-bd_OB-fold"/>
</dbReference>
<dbReference type="GO" id="GO:0005634">
    <property type="term" value="C:nucleus"/>
    <property type="evidence" value="ECO:0007669"/>
    <property type="project" value="TreeGrafter"/>
</dbReference>
<dbReference type="Gene3D" id="3.30.1640.10">
    <property type="entry name" value="mini-chromosome maintenance (MCM) complex, chain A, domain 1"/>
    <property type="match status" value="1"/>
</dbReference>
<accession>A0AAV0Y3Q9</accession>
<dbReference type="InterPro" id="IPR031327">
    <property type="entry name" value="MCM"/>
</dbReference>
<reference evidence="3 4" key="1">
    <citation type="submission" date="2023-01" db="EMBL/GenBank/DDBJ databases">
        <authorList>
            <person name="Whitehead M."/>
        </authorList>
    </citation>
    <scope>NUCLEOTIDE SEQUENCE [LARGE SCALE GENOMIC DNA]</scope>
</reference>
<dbReference type="Gene3D" id="2.40.50.140">
    <property type="entry name" value="Nucleic acid-binding proteins"/>
    <property type="match status" value="1"/>
</dbReference>
<organism evidence="3 4">
    <name type="scientific">Macrosiphum euphorbiae</name>
    <name type="common">potato aphid</name>
    <dbReference type="NCBI Taxonomy" id="13131"/>
    <lineage>
        <taxon>Eukaryota</taxon>
        <taxon>Metazoa</taxon>
        <taxon>Ecdysozoa</taxon>
        <taxon>Arthropoda</taxon>
        <taxon>Hexapoda</taxon>
        <taxon>Insecta</taxon>
        <taxon>Pterygota</taxon>
        <taxon>Neoptera</taxon>
        <taxon>Paraneoptera</taxon>
        <taxon>Hemiptera</taxon>
        <taxon>Sternorrhyncha</taxon>
        <taxon>Aphidomorpha</taxon>
        <taxon>Aphidoidea</taxon>
        <taxon>Aphididae</taxon>
        <taxon>Macrosiphini</taxon>
        <taxon>Macrosiphum</taxon>
    </lineage>
</organism>
<dbReference type="PANTHER" id="PTHR11630">
    <property type="entry name" value="DNA REPLICATION LICENSING FACTOR MCM FAMILY MEMBER"/>
    <property type="match status" value="1"/>
</dbReference>
<comment type="caution">
    <text evidence="3">The sequence shown here is derived from an EMBL/GenBank/DDBJ whole genome shotgun (WGS) entry which is preliminary data.</text>
</comment>
<dbReference type="InterPro" id="IPR027925">
    <property type="entry name" value="MCM_N"/>
</dbReference>
<dbReference type="GO" id="GO:0003697">
    <property type="term" value="F:single-stranded DNA binding"/>
    <property type="evidence" value="ECO:0007669"/>
    <property type="project" value="TreeGrafter"/>
</dbReference>
<keyword evidence="4" id="KW-1185">Reference proteome</keyword>
<evidence type="ECO:0000313" key="3">
    <source>
        <dbReference type="EMBL" id="CAI6375559.1"/>
    </source>
</evidence>
<evidence type="ECO:0000259" key="1">
    <source>
        <dbReference type="Pfam" id="PF14551"/>
    </source>
</evidence>
<protein>
    <submittedName>
        <fullName evidence="3">Uncharacterized protein</fullName>
    </submittedName>
</protein>